<name>A0A4S3JGR2_9EURO</name>
<dbReference type="Pfam" id="PF08881">
    <property type="entry name" value="CVNH"/>
    <property type="match status" value="1"/>
</dbReference>
<evidence type="ECO:0000313" key="2">
    <source>
        <dbReference type="EMBL" id="THC94589.1"/>
    </source>
</evidence>
<dbReference type="Proteomes" id="UP000308092">
    <property type="component" value="Unassembled WGS sequence"/>
</dbReference>
<dbReference type="SMART" id="SM01111">
    <property type="entry name" value="CVNH"/>
    <property type="match status" value="1"/>
</dbReference>
<dbReference type="AlphaFoldDB" id="A0A4S3JGR2"/>
<reference evidence="2 3" key="1">
    <citation type="submission" date="2019-03" db="EMBL/GenBank/DDBJ databases">
        <title>The genome sequence of a newly discovered highly antifungal drug resistant Aspergillus species, Aspergillus tanneri NIH 1004.</title>
        <authorList>
            <person name="Mounaud S."/>
            <person name="Singh I."/>
            <person name="Joardar V."/>
            <person name="Pakala S."/>
            <person name="Pakala S."/>
            <person name="Venepally P."/>
            <person name="Hoover J."/>
            <person name="Nierman W."/>
            <person name="Chung J."/>
            <person name="Losada L."/>
        </authorList>
    </citation>
    <scope>NUCLEOTIDE SEQUENCE [LARGE SCALE GENOMIC DNA]</scope>
    <source>
        <strain evidence="2 3">NIH1004</strain>
    </source>
</reference>
<dbReference type="EMBL" id="SOSA01000200">
    <property type="protein sequence ID" value="THC94589.1"/>
    <property type="molecule type" value="Genomic_DNA"/>
</dbReference>
<dbReference type="SUPFAM" id="SSF51322">
    <property type="entry name" value="Cyanovirin-N"/>
    <property type="match status" value="1"/>
</dbReference>
<dbReference type="InterPro" id="IPR011058">
    <property type="entry name" value="Cyanovirin-N"/>
</dbReference>
<gene>
    <name evidence="2" type="ORF">EYZ11_005949</name>
</gene>
<dbReference type="PANTHER" id="PTHR42076">
    <property type="entry name" value="CYANOVIRIN-N HOMOLOG"/>
    <property type="match status" value="1"/>
</dbReference>
<accession>A0A4S3JGR2</accession>
<evidence type="ECO:0000313" key="3">
    <source>
        <dbReference type="Proteomes" id="UP000308092"/>
    </source>
</evidence>
<evidence type="ECO:0000259" key="1">
    <source>
        <dbReference type="SMART" id="SM01111"/>
    </source>
</evidence>
<protein>
    <recommendedName>
        <fullName evidence="1">Cyanovirin-N domain-containing protein</fullName>
    </recommendedName>
</protein>
<dbReference type="InterPro" id="IPR036673">
    <property type="entry name" value="Cyanovirin-N_sf"/>
</dbReference>
<keyword evidence="3" id="KW-1185">Reference proteome</keyword>
<comment type="caution">
    <text evidence="2">The sequence shown here is derived from an EMBL/GenBank/DDBJ whole genome shotgun (WGS) entry which is preliminary data.</text>
</comment>
<feature type="domain" description="Cyanovirin-N" evidence="1">
    <location>
        <begin position="2"/>
        <end position="105"/>
    </location>
</feature>
<sequence>MSFHHSAEDIRIEDNHILVAQLMAEDGEMRESFIDLDNFIGNNNGSFEWDGQNFSNSASDVRFEIEGGADVPVLRAMLINIEDELVDADINLAERIVNDKGDLVFQKLVRVLTTLTWRTLLN</sequence>
<dbReference type="Gene3D" id="2.30.60.10">
    <property type="entry name" value="Cyanovirin-N"/>
    <property type="match status" value="1"/>
</dbReference>
<dbReference type="STRING" id="1220188.A0A4S3JGR2"/>
<proteinExistence type="predicted"/>
<dbReference type="VEuPathDB" id="FungiDB:EYZ11_005949"/>
<organism evidence="2 3">
    <name type="scientific">Aspergillus tanneri</name>
    <dbReference type="NCBI Taxonomy" id="1220188"/>
    <lineage>
        <taxon>Eukaryota</taxon>
        <taxon>Fungi</taxon>
        <taxon>Dikarya</taxon>
        <taxon>Ascomycota</taxon>
        <taxon>Pezizomycotina</taxon>
        <taxon>Eurotiomycetes</taxon>
        <taxon>Eurotiomycetidae</taxon>
        <taxon>Eurotiales</taxon>
        <taxon>Aspergillaceae</taxon>
        <taxon>Aspergillus</taxon>
        <taxon>Aspergillus subgen. Circumdati</taxon>
    </lineage>
</organism>
<dbReference type="PANTHER" id="PTHR42076:SF1">
    <property type="entry name" value="CYANOVIRIN-N DOMAIN-CONTAINING PROTEIN"/>
    <property type="match status" value="1"/>
</dbReference>